<sequence length="491" mass="56781">MESTTTLLWQWWSRSSLKAAIPKHYAQVFKERSLREAFVLDPVKMAVSPDGKYVFIIGSRKIVVTSERGPMEWATSFKMDVFDLNLEGRRTLLLSDLFDFGDYLIHVYALDSNTLILLDYNHRQTTLRQRIVKIATNIAISPFHRCYHYGTSQTSFIKAAIGDRLCAIVSRERFEGQFVALIIPKDPIQSDEFGTPINISIYVNNMNSELQAALSLNICHYIAPFFSHDDRDLCFLTVSSLNLNIEPSSISCLNLCSYKWYSRDAAADEISGFPRDEYEQTPILVDCFICQNGNRQIGLVARYRTPPNHWRWQLCSVLQWMQMRFVRLFFLTMDLQAETFGKIILHFTTLLSYLRDRLVLRPYARMGILNLKSWKWIDHSYMLKDVHYVDQLTDLASESGQIVSFISQFHHSWKNKSSKVFGSIITLERANCNQITRSEKYSPSRHGLKTNANRAYDSENLLCPRCHCSHSPILNFDVREVLSYVTFGANS</sequence>
<reference evidence="1 2" key="1">
    <citation type="submission" date="2018-08" db="EMBL/GenBank/DDBJ databases">
        <authorList>
            <person name="Laetsch R D."/>
            <person name="Stevens L."/>
            <person name="Kumar S."/>
            <person name="Blaxter L. M."/>
        </authorList>
    </citation>
    <scope>NUCLEOTIDE SEQUENCE [LARGE SCALE GENOMIC DNA]</scope>
</reference>
<dbReference type="OrthoDB" id="5798440at2759"/>
<name>A0A3P6SRM2_LITSI</name>
<dbReference type="OMA" id="FIERTYC"/>
<keyword evidence="2" id="KW-1185">Reference proteome</keyword>
<proteinExistence type="predicted"/>
<dbReference type="EMBL" id="UYRX01000074">
    <property type="protein sequence ID" value="VDK72643.1"/>
    <property type="molecule type" value="Genomic_DNA"/>
</dbReference>
<gene>
    <name evidence="1" type="ORF">NLS_LOCUS1849</name>
</gene>
<dbReference type="Proteomes" id="UP000277928">
    <property type="component" value="Unassembled WGS sequence"/>
</dbReference>
<organism evidence="1 2">
    <name type="scientific">Litomosoides sigmodontis</name>
    <name type="common">Filarial nematode worm</name>
    <dbReference type="NCBI Taxonomy" id="42156"/>
    <lineage>
        <taxon>Eukaryota</taxon>
        <taxon>Metazoa</taxon>
        <taxon>Ecdysozoa</taxon>
        <taxon>Nematoda</taxon>
        <taxon>Chromadorea</taxon>
        <taxon>Rhabditida</taxon>
        <taxon>Spirurina</taxon>
        <taxon>Spiruromorpha</taxon>
        <taxon>Filarioidea</taxon>
        <taxon>Onchocercidae</taxon>
        <taxon>Litomosoides</taxon>
    </lineage>
</organism>
<accession>A0A3P6SRM2</accession>
<evidence type="ECO:0000313" key="1">
    <source>
        <dbReference type="EMBL" id="VDK72643.1"/>
    </source>
</evidence>
<protein>
    <submittedName>
        <fullName evidence="1">Uncharacterized protein</fullName>
    </submittedName>
</protein>
<dbReference type="AlphaFoldDB" id="A0A3P6SRM2"/>
<evidence type="ECO:0000313" key="2">
    <source>
        <dbReference type="Proteomes" id="UP000277928"/>
    </source>
</evidence>